<feature type="compositionally biased region" description="Basic and acidic residues" evidence="1">
    <location>
        <begin position="1077"/>
        <end position="1110"/>
    </location>
</feature>
<organism evidence="2 3">
    <name type="scientific">Ligilactobacillus equi DSM 15833 = JCM 10991</name>
    <dbReference type="NCBI Taxonomy" id="1423740"/>
    <lineage>
        <taxon>Bacteria</taxon>
        <taxon>Bacillati</taxon>
        <taxon>Bacillota</taxon>
        <taxon>Bacilli</taxon>
        <taxon>Lactobacillales</taxon>
        <taxon>Lactobacillaceae</taxon>
        <taxon>Ligilactobacillus</taxon>
    </lineage>
</organism>
<dbReference type="EMBL" id="AZFH01000031">
    <property type="protein sequence ID" value="KRL81811.1"/>
    <property type="molecule type" value="Genomic_DNA"/>
</dbReference>
<feature type="compositionally biased region" description="Basic residues" evidence="1">
    <location>
        <begin position="1186"/>
        <end position="1198"/>
    </location>
</feature>
<feature type="compositionally biased region" description="Basic residues" evidence="1">
    <location>
        <begin position="1157"/>
        <end position="1178"/>
    </location>
</feature>
<feature type="compositionally biased region" description="Polar residues" evidence="1">
    <location>
        <begin position="1060"/>
        <end position="1069"/>
    </location>
</feature>
<feature type="region of interest" description="Disordered" evidence="1">
    <location>
        <begin position="1057"/>
        <end position="1207"/>
    </location>
</feature>
<dbReference type="RefSeq" id="WP_056986723.1">
    <property type="nucleotide sequence ID" value="NZ_AZFH01000031.1"/>
</dbReference>
<protein>
    <submittedName>
        <fullName evidence="2">Uncharacterized protein</fullName>
    </submittedName>
</protein>
<gene>
    <name evidence="2" type="ORF">FC36_GL001406</name>
</gene>
<dbReference type="STRING" id="1423740.FC36_GL001406"/>
<name>A0A0R1TT64_9LACO</name>
<dbReference type="OrthoDB" id="2145500at2"/>
<evidence type="ECO:0000313" key="3">
    <source>
        <dbReference type="Proteomes" id="UP000051048"/>
    </source>
</evidence>
<evidence type="ECO:0000313" key="2">
    <source>
        <dbReference type="EMBL" id="KRL81811.1"/>
    </source>
</evidence>
<dbReference type="Proteomes" id="UP000051048">
    <property type="component" value="Unassembled WGS sequence"/>
</dbReference>
<evidence type="ECO:0000256" key="1">
    <source>
        <dbReference type="SAM" id="MobiDB-lite"/>
    </source>
</evidence>
<feature type="compositionally biased region" description="Low complexity" evidence="1">
    <location>
        <begin position="1114"/>
        <end position="1133"/>
    </location>
</feature>
<comment type="caution">
    <text evidence="2">The sequence shown here is derived from an EMBL/GenBank/DDBJ whole genome shotgun (WGS) entry which is preliminary data.</text>
</comment>
<dbReference type="PATRIC" id="fig|1423740.3.peg.1514"/>
<feature type="region of interest" description="Disordered" evidence="1">
    <location>
        <begin position="1023"/>
        <end position="1042"/>
    </location>
</feature>
<accession>A0A0R1TT64</accession>
<proteinExistence type="predicted"/>
<sequence length="1653" mass="173238">MSNEATITANIKVTGLSSLVQANEAAEKLKATLSSLNGGGASFSGLNNSLRAMENHIKRITTDLKELNTAGNQSKVGNNLAEGMTKANEAINKTKTSLKEIGAVNTQTAGTRLSEGISKANTTFGKYESSIKASQSAERELANAAKQVASAEKEATSAAEKGANARKQSVNANNQALREEKQAQQAQASMMSAYAGGGNGGKKEPGKFMSALKESVGMFTLGQLGANAVMGGVEGIKNVFKGGLDYISTQQASQVSWASNARSVNQLLGRNISNKQANNFASGMVTDVGNLARSAGNDYKQVSDAALAFYATGAGVSTAGNKKKTLQLTNDMLNLQDAGGLNDEEMGRFIQSVAKSLDQDKIDGKRLQQLKQFNPNIDEYLNKAYKKRTGHDAKSANDYTGDDLVNAIHAAGTAPGVADASRRMNQSLAGVQRSIKYGSIAMAGEFEKKLATSLNKAFGGDGKLFSKITGWMNDPKKTSAFVNKAAETTSGVITTTGKIGREAWNVGSDIFKAVQPYAKSFGQGFVSEIKSIASGVKSAYGTLKGYASKLSNLLPKDATNNLQGLSNALGKITGGLVGLRFLNKLPGMSGLVSKMVTPVMNLIGKIPVVGKTLSGVISKITGIKPTQELSAAGKMQSAADTMMSAANRMNGGNGNNRLGNEINGPKGNRAGMSLVDSNGRVIDIADGMGGSFYRTANGTIKRTFKGNGNFSGTFNPYLGMDYVPGTKLGTRMGRYHNGRVVAPAPRSTALIAKGEELLESATAAQMASESSRVARRVTTGIGGRASLALTKLKGNTLIKLGNAGQFVASHGGNFIARGAIGIKNGLGALGKSGAGLNLAFGAIDLANSFATTKSGTLARHKAVGGSIGATSGSIAGGALGTLLGPAGTMIGATAGGMLGNVIGNWAGGLFGGSKTPTQKRPSHGQQVATAQAKAQENFDRKNYANDYATRFGVNSDGTQKSSAEIKSLKAEAKRGYNLSNRASKSTSAKTQEAALNYQQAVQNGDYGAAKKYQAQMQKRITKEDASDVSKAQRKVSKATSAKNKAYKDAYKANLEAVKRNNPNLTNKQARSLAKANAKNDKAYKQASKKEAEAIKKREKALKNYEKDTGKKYGTKSTGSKSKSKTRGSSSSKKATAKLKAKTSGEKKVKKLSDSVKKASKGKNNVKVKAKTSGGKKVKKLSDNVKKASKGKNNVKVKAKVSGDKKVKNLSKSAKKLKNKNVKVKAKVSGDKKVKKLSKETKKLKNKNLKVKAKVSGDKKVKTLSKNTKKLKNKNVKVKARVSGDKKVKSLSKETKKLKNKNVKVRAGVSGQSKAKSLASAIKKLKSKSVKVTAHVSGSTGKIKSLNSAIRSLRGKTVKAGANVSGTGKVKSLSSAINAVKSKTVQVTASVTGTAKVKALTAAINALKGKSVNVTANVNGLGQVRSLVSAIASVHSKSVTISAHMVKSGGLATGTPGATSAFRGALASGTPASTTTKWSSNGGAKAGTYLVNDAPGPNYVEAFKLKNGLIGLFPKQRNIVVPLPEGTQVLNGKETKRLFPRLAEGTPKFGKVLPQPKAMAYNTPELRLERLETGTPTFDMGTIENNFKTSNKTVNNVSRSAKSSSKSRNVVVNMTNNFTINAQGNGQTDWQSVIDKISNAIGEKFRQQFPQVEI</sequence>
<feature type="compositionally biased region" description="Basic and acidic residues" evidence="1">
    <location>
        <begin position="1142"/>
        <end position="1156"/>
    </location>
</feature>
<feature type="region of interest" description="Disordered" evidence="1">
    <location>
        <begin position="148"/>
        <end position="170"/>
    </location>
</feature>
<reference evidence="2 3" key="1">
    <citation type="journal article" date="2015" name="Genome Announc.">
        <title>Expanding the biotechnology potential of lactobacilli through comparative genomics of 213 strains and associated genera.</title>
        <authorList>
            <person name="Sun Z."/>
            <person name="Harris H.M."/>
            <person name="McCann A."/>
            <person name="Guo C."/>
            <person name="Argimon S."/>
            <person name="Zhang W."/>
            <person name="Yang X."/>
            <person name="Jeffery I.B."/>
            <person name="Cooney J.C."/>
            <person name="Kagawa T.F."/>
            <person name="Liu W."/>
            <person name="Song Y."/>
            <person name="Salvetti E."/>
            <person name="Wrobel A."/>
            <person name="Rasinkangas P."/>
            <person name="Parkhill J."/>
            <person name="Rea M.C."/>
            <person name="O'Sullivan O."/>
            <person name="Ritari J."/>
            <person name="Douillard F.P."/>
            <person name="Paul Ross R."/>
            <person name="Yang R."/>
            <person name="Briner A.E."/>
            <person name="Felis G.E."/>
            <person name="de Vos W.M."/>
            <person name="Barrangou R."/>
            <person name="Klaenhammer T.R."/>
            <person name="Caufield P.W."/>
            <person name="Cui Y."/>
            <person name="Zhang H."/>
            <person name="O'Toole P.W."/>
        </authorList>
    </citation>
    <scope>NUCLEOTIDE SEQUENCE [LARGE SCALE GENOMIC DNA]</scope>
    <source>
        <strain evidence="2 3">DSM 15833</strain>
    </source>
</reference>